<name>F8NJ17_SERL9</name>
<dbReference type="OrthoDB" id="2931302at2759"/>
<dbReference type="KEGG" id="sla:SERLADRAFT_456867"/>
<reference evidence="1" key="1">
    <citation type="submission" date="2011-04" db="EMBL/GenBank/DDBJ databases">
        <title>Evolution of plant cell wall degrading machinery underlies the functional diversity of forest fungi.</title>
        <authorList>
            <consortium name="US DOE Joint Genome Institute (JGI-PGF)"/>
            <person name="Eastwood D.C."/>
            <person name="Floudas D."/>
            <person name="Binder M."/>
            <person name="Majcherczyk A."/>
            <person name="Schneider P."/>
            <person name="Aerts A."/>
            <person name="Asiegbu F.O."/>
            <person name="Baker S.E."/>
            <person name="Barry K."/>
            <person name="Bendiksby M."/>
            <person name="Blumentritt M."/>
            <person name="Coutinho P.M."/>
            <person name="Cullen D."/>
            <person name="Cullen D."/>
            <person name="Gathman A."/>
            <person name="Goodell B."/>
            <person name="Henrissat B."/>
            <person name="Ihrmark K."/>
            <person name="Kauserud H."/>
            <person name="Kohler A."/>
            <person name="LaButti K."/>
            <person name="Lapidus A."/>
            <person name="Lavin J.L."/>
            <person name="Lee Y.-H."/>
            <person name="Lindquist E."/>
            <person name="Lilly W."/>
            <person name="Lucas S."/>
            <person name="Morin E."/>
            <person name="Murat C."/>
            <person name="Oguiza J.A."/>
            <person name="Park J."/>
            <person name="Pisabarro A.G."/>
            <person name="Riley R."/>
            <person name="Rosling A."/>
            <person name="Salamov A."/>
            <person name="Schmidt O."/>
            <person name="Schmutz J."/>
            <person name="Skrede I."/>
            <person name="Stenlid J."/>
            <person name="Wiebenga A."/>
            <person name="Xie X."/>
            <person name="Kues U."/>
            <person name="Hibbett D.S."/>
            <person name="Hoffmeister D."/>
            <person name="Hogberg N."/>
            <person name="Martin F."/>
            <person name="Grigoriev I.V."/>
            <person name="Watkinson S.C."/>
        </authorList>
    </citation>
    <scope>NUCLEOTIDE SEQUENCE</scope>
    <source>
        <strain evidence="1">S7.9</strain>
    </source>
</reference>
<dbReference type="AlphaFoldDB" id="F8NJ17"/>
<organism>
    <name type="scientific">Serpula lacrymans var. lacrymans (strain S7.9)</name>
    <name type="common">Dry rot fungus</name>
    <dbReference type="NCBI Taxonomy" id="578457"/>
    <lineage>
        <taxon>Eukaryota</taxon>
        <taxon>Fungi</taxon>
        <taxon>Dikarya</taxon>
        <taxon>Basidiomycota</taxon>
        <taxon>Agaricomycotina</taxon>
        <taxon>Agaricomycetes</taxon>
        <taxon>Agaricomycetidae</taxon>
        <taxon>Boletales</taxon>
        <taxon>Coniophorineae</taxon>
        <taxon>Serpulaceae</taxon>
        <taxon>Serpula</taxon>
    </lineage>
</organism>
<dbReference type="Proteomes" id="UP000008064">
    <property type="component" value="Unassembled WGS sequence"/>
</dbReference>
<dbReference type="RefSeq" id="XP_007313540.1">
    <property type="nucleotide sequence ID" value="XM_007313478.1"/>
</dbReference>
<sequence length="302" mass="33441">MPSLVTWSHLRNERKGSGVVNAPDLERIALALANGTTEAATALYKLQTALNNYNDKKPIPRQLDSFSSFKSDFLAGLEALISFLQNCHGYADDYVTLCESSSTNLATQKSLLTVHLATVKQTCSEAGALMTGYDETYSKFNECRLKYLFQRRFSVPTGPLYPSRTTRGTTMDDSIPDFVKAARAAVRPNEAEALAASNAALQHIQESLKDLVAFWKDESYVLHSLVVALNSNSATISRESQRVAMEKWRHYQTVILGAMSSIAASADVTKVDAPQSSLKPQKGIWGMVRYPAEWKWTNLFGR</sequence>
<gene>
    <name evidence="1" type="ORF">SERLADRAFT_456867</name>
</gene>
<evidence type="ECO:0000313" key="1">
    <source>
        <dbReference type="EMBL" id="EGO29298.1"/>
    </source>
</evidence>
<dbReference type="GeneID" id="18817421"/>
<accession>F8NJ17</accession>
<protein>
    <submittedName>
        <fullName evidence="1">Uncharacterized protein</fullName>
    </submittedName>
</protein>
<dbReference type="HOGENOM" id="CLU_960139_0_0_1"/>
<proteinExistence type="predicted"/>
<dbReference type="EMBL" id="GL945429">
    <property type="protein sequence ID" value="EGO29298.1"/>
    <property type="molecule type" value="Genomic_DNA"/>
</dbReference>